<feature type="compositionally biased region" description="Basic and acidic residues" evidence="1">
    <location>
        <begin position="84"/>
        <end position="96"/>
    </location>
</feature>
<dbReference type="OrthoDB" id="6784437at2759"/>
<sequence length="283" mass="31912">MGVPIHELKKNKDNILGTIRTNLKKKMSSMKSGSGVEDVYQPIWIFYDVMAAFLTDIYESTSLMNSEENIRPEVCEEAGASNERASDLSEEGKNDVDVDVPPIPPQSSQKFQGQKRRTMNPPELQEASKKMSTAFTALNSALINKERGKEEDECDLFCRMLAKQIKEYPTLEREEIMYELHGIMLNKRRCYDRLMHNRSYNVSAPSPVIISHPSSNNSVYLTQTPSPSYATIDSLSPYSVGSLPQNVNQQQSEVINILSQEVIQPETTRSCYESIGNVLDSTK</sequence>
<proteinExistence type="predicted"/>
<organism evidence="2 3">
    <name type="scientific">Acanthoscelides obtectus</name>
    <name type="common">Bean weevil</name>
    <name type="synonym">Bruchus obtectus</name>
    <dbReference type="NCBI Taxonomy" id="200917"/>
    <lineage>
        <taxon>Eukaryota</taxon>
        <taxon>Metazoa</taxon>
        <taxon>Ecdysozoa</taxon>
        <taxon>Arthropoda</taxon>
        <taxon>Hexapoda</taxon>
        <taxon>Insecta</taxon>
        <taxon>Pterygota</taxon>
        <taxon>Neoptera</taxon>
        <taxon>Endopterygota</taxon>
        <taxon>Coleoptera</taxon>
        <taxon>Polyphaga</taxon>
        <taxon>Cucujiformia</taxon>
        <taxon>Chrysomeloidea</taxon>
        <taxon>Chrysomelidae</taxon>
        <taxon>Bruchinae</taxon>
        <taxon>Bruchini</taxon>
        <taxon>Acanthoscelides</taxon>
    </lineage>
</organism>
<keyword evidence="3" id="KW-1185">Reference proteome</keyword>
<accession>A0A9P0NWH3</accession>
<evidence type="ECO:0000313" key="2">
    <source>
        <dbReference type="EMBL" id="CAH1959337.1"/>
    </source>
</evidence>
<dbReference type="Proteomes" id="UP001152888">
    <property type="component" value="Unassembled WGS sequence"/>
</dbReference>
<evidence type="ECO:0000256" key="1">
    <source>
        <dbReference type="SAM" id="MobiDB-lite"/>
    </source>
</evidence>
<dbReference type="EMBL" id="CAKOFQ010006681">
    <property type="protein sequence ID" value="CAH1959337.1"/>
    <property type="molecule type" value="Genomic_DNA"/>
</dbReference>
<reference evidence="2" key="1">
    <citation type="submission" date="2022-03" db="EMBL/GenBank/DDBJ databases">
        <authorList>
            <person name="Sayadi A."/>
        </authorList>
    </citation>
    <scope>NUCLEOTIDE SEQUENCE</scope>
</reference>
<feature type="region of interest" description="Disordered" evidence="1">
    <location>
        <begin position="76"/>
        <end position="122"/>
    </location>
</feature>
<evidence type="ECO:0000313" key="3">
    <source>
        <dbReference type="Proteomes" id="UP001152888"/>
    </source>
</evidence>
<comment type="caution">
    <text evidence="2">The sequence shown here is derived from an EMBL/GenBank/DDBJ whole genome shotgun (WGS) entry which is preliminary data.</text>
</comment>
<evidence type="ECO:0008006" key="4">
    <source>
        <dbReference type="Google" id="ProtNLM"/>
    </source>
</evidence>
<dbReference type="AlphaFoldDB" id="A0A9P0NWH3"/>
<gene>
    <name evidence="2" type="ORF">ACAOBT_LOCUS3126</name>
</gene>
<protein>
    <recommendedName>
        <fullName evidence="4">MADF domain-containing protein</fullName>
    </recommendedName>
</protein>
<name>A0A9P0NWH3_ACAOB</name>